<dbReference type="InterPro" id="IPR001279">
    <property type="entry name" value="Metallo-B-lactamas"/>
</dbReference>
<dbReference type="OrthoDB" id="9805728at2"/>
<dbReference type="RefSeq" id="WP_120190145.1">
    <property type="nucleotide sequence ID" value="NZ_MCHY01000009.1"/>
</dbReference>
<dbReference type="InterPro" id="IPR024884">
    <property type="entry name" value="NAPE-PLD"/>
</dbReference>
<dbReference type="Proteomes" id="UP000284219">
    <property type="component" value="Unassembled WGS sequence"/>
</dbReference>
<dbReference type="EMBL" id="MCHY01000009">
    <property type="protein sequence ID" value="RKD22668.1"/>
    <property type="molecule type" value="Genomic_DNA"/>
</dbReference>
<dbReference type="Gene3D" id="3.60.15.10">
    <property type="entry name" value="Ribonuclease Z/Hydroxyacylglutathione hydrolase-like"/>
    <property type="match status" value="1"/>
</dbReference>
<dbReference type="SUPFAM" id="SSF56281">
    <property type="entry name" value="Metallo-hydrolase/oxidoreductase"/>
    <property type="match status" value="1"/>
</dbReference>
<sequence length="316" mass="36953">MARKRYENYNNVCTTRTFLDLLRWSRERRAKKKDLTIQIPQHGAKQIKELYHNQNFPSITWIGHSTFLIQLNGVNILTDPVWSKRMGFQKRLTRPGIPIDELPKIDLVLISHGHYDHLSFGSIKKLKGDPTFFVPIGLGCAFKRRGYDQVVEADWWDHLRFDSVDFTFVPAQHWTRRTLTDMNTSRWGGWVIENTALDRCIYFVGDTGYFEGFKEIGDKFNHDIVLMPIGAYEPEWFMQQTHINPEDAIKAFVELKGKLFIPMHYGAYRLADDTGPEALERMYREWNRLKRTGDSLAVLKLGETLWLKNKGSQPID</sequence>
<name>A0A419SFV7_9BACL</name>
<organism evidence="5 6">
    <name type="scientific">Ammoniphilus oxalaticus</name>
    <dbReference type="NCBI Taxonomy" id="66863"/>
    <lineage>
        <taxon>Bacteria</taxon>
        <taxon>Bacillati</taxon>
        <taxon>Bacillota</taxon>
        <taxon>Bacilli</taxon>
        <taxon>Bacillales</taxon>
        <taxon>Paenibacillaceae</taxon>
        <taxon>Aneurinibacillus group</taxon>
        <taxon>Ammoniphilus</taxon>
    </lineage>
</organism>
<dbReference type="PANTHER" id="PTHR15032">
    <property type="entry name" value="N-ACYL-PHOSPHATIDYLETHANOLAMINE-HYDROLYZING PHOSPHOLIPASE D"/>
    <property type="match status" value="1"/>
</dbReference>
<dbReference type="Pfam" id="PF12706">
    <property type="entry name" value="Lactamase_B_2"/>
    <property type="match status" value="1"/>
</dbReference>
<dbReference type="AlphaFoldDB" id="A0A419SFV7"/>
<gene>
    <name evidence="5" type="ORF">BEP19_10455</name>
</gene>
<comment type="catalytic activity">
    <reaction evidence="1">
        <text>3',5'-cyclic CMP + H2O = CMP + H(+)</text>
        <dbReference type="Rhea" id="RHEA:72675"/>
        <dbReference type="ChEBI" id="CHEBI:15377"/>
        <dbReference type="ChEBI" id="CHEBI:15378"/>
        <dbReference type="ChEBI" id="CHEBI:58003"/>
        <dbReference type="ChEBI" id="CHEBI:60377"/>
    </reaction>
    <physiologicalReaction direction="left-to-right" evidence="1">
        <dbReference type="Rhea" id="RHEA:72676"/>
    </physiologicalReaction>
</comment>
<dbReference type="GO" id="GO:0005737">
    <property type="term" value="C:cytoplasm"/>
    <property type="evidence" value="ECO:0007669"/>
    <property type="project" value="TreeGrafter"/>
</dbReference>
<evidence type="ECO:0000313" key="5">
    <source>
        <dbReference type="EMBL" id="RKD22668.1"/>
    </source>
</evidence>
<comment type="catalytic activity">
    <reaction evidence="3">
        <text>3',5'-cyclic UMP + H2O = UMP + H(+)</text>
        <dbReference type="Rhea" id="RHEA:70575"/>
        <dbReference type="ChEBI" id="CHEBI:15377"/>
        <dbReference type="ChEBI" id="CHEBI:15378"/>
        <dbReference type="ChEBI" id="CHEBI:57865"/>
        <dbReference type="ChEBI" id="CHEBI:184387"/>
    </reaction>
    <physiologicalReaction direction="left-to-right" evidence="3">
        <dbReference type="Rhea" id="RHEA:70576"/>
    </physiologicalReaction>
</comment>
<reference evidence="5 6" key="1">
    <citation type="submission" date="2016-08" db="EMBL/GenBank/DDBJ databases">
        <title>Novel Firmicute Genomes.</title>
        <authorList>
            <person name="Poppleton D.I."/>
            <person name="Gribaldo S."/>
        </authorList>
    </citation>
    <scope>NUCLEOTIDE SEQUENCE [LARGE SCALE GENOMIC DNA]</scope>
    <source>
        <strain evidence="5 6">RAOx-1</strain>
    </source>
</reference>
<evidence type="ECO:0000259" key="4">
    <source>
        <dbReference type="Pfam" id="PF12706"/>
    </source>
</evidence>
<evidence type="ECO:0000256" key="2">
    <source>
        <dbReference type="ARBA" id="ARBA00034301"/>
    </source>
</evidence>
<evidence type="ECO:0000256" key="1">
    <source>
        <dbReference type="ARBA" id="ARBA00034221"/>
    </source>
</evidence>
<evidence type="ECO:0000256" key="3">
    <source>
        <dbReference type="ARBA" id="ARBA00048505"/>
    </source>
</evidence>
<evidence type="ECO:0000313" key="6">
    <source>
        <dbReference type="Proteomes" id="UP000284219"/>
    </source>
</evidence>
<dbReference type="InterPro" id="IPR036866">
    <property type="entry name" value="RibonucZ/Hydroxyglut_hydro"/>
</dbReference>
<dbReference type="GO" id="GO:0008270">
    <property type="term" value="F:zinc ion binding"/>
    <property type="evidence" value="ECO:0007669"/>
    <property type="project" value="InterPro"/>
</dbReference>
<accession>A0A419SFV7</accession>
<comment type="function">
    <text evidence="2">Counteracts the endogenous Pycsar antiviral defense system. Phosphodiesterase that enables metal-dependent hydrolysis of host cyclic nucleotide Pycsar defense signals such as cCMP and cUMP.</text>
</comment>
<dbReference type="PANTHER" id="PTHR15032:SF36">
    <property type="entry name" value="METALLO-BETA-LACTAMASE DOMAIN-CONTAINING PROTEIN"/>
    <property type="match status" value="1"/>
</dbReference>
<comment type="caution">
    <text evidence="5">The sequence shown here is derived from an EMBL/GenBank/DDBJ whole genome shotgun (WGS) entry which is preliminary data.</text>
</comment>
<keyword evidence="6" id="KW-1185">Reference proteome</keyword>
<feature type="domain" description="Metallo-beta-lactamase" evidence="4">
    <location>
        <begin position="75"/>
        <end position="265"/>
    </location>
</feature>
<dbReference type="GO" id="GO:0070290">
    <property type="term" value="F:N-acylphosphatidylethanolamine-specific phospholipase D activity"/>
    <property type="evidence" value="ECO:0007669"/>
    <property type="project" value="InterPro"/>
</dbReference>
<proteinExistence type="predicted"/>
<dbReference type="PIRSF" id="PIRSF038896">
    <property type="entry name" value="NAPE-PLD"/>
    <property type="match status" value="1"/>
</dbReference>
<protein>
    <submittedName>
        <fullName evidence="5">MBL fold metallo-hydrolase</fullName>
    </submittedName>
</protein>
<keyword evidence="5" id="KW-0378">Hydrolase</keyword>